<dbReference type="EMBL" id="JAJSOF020000013">
    <property type="protein sequence ID" value="KAJ4442823.1"/>
    <property type="molecule type" value="Genomic_DNA"/>
</dbReference>
<accession>A0ABQ8T988</accession>
<feature type="region of interest" description="Disordered" evidence="1">
    <location>
        <begin position="644"/>
        <end position="691"/>
    </location>
</feature>
<keyword evidence="2" id="KW-1133">Transmembrane helix</keyword>
<evidence type="ECO:0000313" key="3">
    <source>
        <dbReference type="EMBL" id="KAJ4442823.1"/>
    </source>
</evidence>
<feature type="transmembrane region" description="Helical" evidence="2">
    <location>
        <begin position="223"/>
        <end position="245"/>
    </location>
</feature>
<keyword evidence="4" id="KW-1185">Reference proteome</keyword>
<protein>
    <submittedName>
        <fullName evidence="3">Uncharacterized protein</fullName>
    </submittedName>
</protein>
<keyword evidence="2" id="KW-0472">Membrane</keyword>
<dbReference type="PANTHER" id="PTHR47027">
    <property type="entry name" value="REVERSE TRANSCRIPTASE DOMAIN-CONTAINING PROTEIN"/>
    <property type="match status" value="1"/>
</dbReference>
<organism evidence="3 4">
    <name type="scientific">Periplaneta americana</name>
    <name type="common">American cockroach</name>
    <name type="synonym">Blatta americana</name>
    <dbReference type="NCBI Taxonomy" id="6978"/>
    <lineage>
        <taxon>Eukaryota</taxon>
        <taxon>Metazoa</taxon>
        <taxon>Ecdysozoa</taxon>
        <taxon>Arthropoda</taxon>
        <taxon>Hexapoda</taxon>
        <taxon>Insecta</taxon>
        <taxon>Pterygota</taxon>
        <taxon>Neoptera</taxon>
        <taxon>Polyneoptera</taxon>
        <taxon>Dictyoptera</taxon>
        <taxon>Blattodea</taxon>
        <taxon>Blattoidea</taxon>
        <taxon>Blattidae</taxon>
        <taxon>Blattinae</taxon>
        <taxon>Periplaneta</taxon>
    </lineage>
</organism>
<dbReference type="Proteomes" id="UP001148838">
    <property type="component" value="Unassembled WGS sequence"/>
</dbReference>
<feature type="compositionally biased region" description="Polar residues" evidence="1">
    <location>
        <begin position="765"/>
        <end position="776"/>
    </location>
</feature>
<proteinExistence type="predicted"/>
<name>A0ABQ8T988_PERAM</name>
<feature type="compositionally biased region" description="Basic and acidic residues" evidence="1">
    <location>
        <begin position="660"/>
        <end position="675"/>
    </location>
</feature>
<reference evidence="3 4" key="1">
    <citation type="journal article" date="2022" name="Allergy">
        <title>Genome assembly and annotation of Periplaneta americana reveal a comprehensive cockroach allergen profile.</title>
        <authorList>
            <person name="Wang L."/>
            <person name="Xiong Q."/>
            <person name="Saelim N."/>
            <person name="Wang L."/>
            <person name="Nong W."/>
            <person name="Wan A.T."/>
            <person name="Shi M."/>
            <person name="Liu X."/>
            <person name="Cao Q."/>
            <person name="Hui J.H.L."/>
            <person name="Sookrung N."/>
            <person name="Leung T.F."/>
            <person name="Tungtrongchitr A."/>
            <person name="Tsui S.K.W."/>
        </authorList>
    </citation>
    <scope>NUCLEOTIDE SEQUENCE [LARGE SCALE GENOMIC DNA]</scope>
    <source>
        <strain evidence="3">PWHHKU_190912</strain>
    </source>
</reference>
<gene>
    <name evidence="3" type="ORF">ANN_04416</name>
</gene>
<feature type="compositionally biased region" description="Polar residues" evidence="1">
    <location>
        <begin position="644"/>
        <end position="659"/>
    </location>
</feature>
<feature type="region of interest" description="Disordered" evidence="1">
    <location>
        <begin position="760"/>
        <end position="791"/>
    </location>
</feature>
<keyword evidence="2" id="KW-0812">Transmembrane</keyword>
<evidence type="ECO:0000256" key="2">
    <source>
        <dbReference type="SAM" id="Phobius"/>
    </source>
</evidence>
<dbReference type="PANTHER" id="PTHR47027:SF20">
    <property type="entry name" value="REVERSE TRANSCRIPTASE-LIKE PROTEIN WITH RNA-DIRECTED DNA POLYMERASE DOMAIN"/>
    <property type="match status" value="1"/>
</dbReference>
<sequence length="947" mass="106596">MWIWRRMERVKWTDGIRNEAVLERVGEERMMLKLIRKRKRNWLGHWLRRNCLLKDALEGMELKGKGMRSMHILVLAPTFISKKPNVCYGIIKFNLVEERSHTCHFICSSPCLSFQTKNLLYGIQISHTEGIEFYVSAISKIRLSFCVSIRRPEFECSGPQLEGPEFECSGPQLEGPEFEYSELSLKDCKSFRVGNSCCEFICLDDTLPKTSSDGNGPDSGTDLGLRLIASAVTAILSLSLLFFLIHRLRQRKIRGENPQTIRENTEILLEASKAIGLEVNPEKTKYMIMSRDQNIVRNGNIKIGHLSFEGVEKFKYLGATVTNINDTQEEIKRRINMGNACYYSVEKLLSSSLLSKNLKVRIYKTVILPVVLYGCETWTLTLREEHRLRVFENKVLRKIFGAKRDEVTGEWRKLHNTELHALYSSSDIIRNIKSRRLRWAGLVACMGESRNAYRVLVGRPEGKRPLGRPRRRWEDNIKMYLREVGYDDRDWINLAQDRDRWRAYVRAAMNLRLHSATAWEDIERRQNRQLSEDERSLGSIGYIAGSLAYLPGSMGYLGAGSQDHHIEFHYEEPPAHYPLWKPPGNYFPRGEAPPPYEEAVAAARAEAALAAAVASSNSVISNGGASSTLISSGTGHRTIPINLATSGSFRIEPTSSTLGREQRSSETTEPSRSRSADVVLESLPPVESRRSSRIMEIPSPLPMTAEEEGAVAAIRSDAFYEDVLIGPPSSLSPVECFNPSVTAVPGKSKTCTTTVNIPAPEVPISDTNPSLRTASVSEGAVGKDNDTTRLSNPRLNDLNKSSLDSAACSCSYQCLPPPLPPDDNDDYRSECENCKSTHGSRYYLDQEPNITSPQETMTLHRRPQDYDTEEQGYYRTSLTLPTHTRRLSLFIESLTSDKDGVSLLLCVLTSNAESANKADVSEVLMEEDKLLLLCVEINFTNIHSSID</sequence>
<comment type="caution">
    <text evidence="3">The sequence shown here is derived from an EMBL/GenBank/DDBJ whole genome shotgun (WGS) entry which is preliminary data.</text>
</comment>
<evidence type="ECO:0000256" key="1">
    <source>
        <dbReference type="SAM" id="MobiDB-lite"/>
    </source>
</evidence>
<evidence type="ECO:0000313" key="4">
    <source>
        <dbReference type="Proteomes" id="UP001148838"/>
    </source>
</evidence>